<keyword evidence="3" id="KW-1185">Reference proteome</keyword>
<dbReference type="Pfam" id="PF07254">
    <property type="entry name" value="Cpta_toxin"/>
    <property type="match status" value="1"/>
</dbReference>
<dbReference type="STRING" id="349521.HCH_01787"/>
<organism evidence="2 3">
    <name type="scientific">Hahella chejuensis (strain KCTC 2396)</name>
    <dbReference type="NCBI Taxonomy" id="349521"/>
    <lineage>
        <taxon>Bacteria</taxon>
        <taxon>Pseudomonadati</taxon>
        <taxon>Pseudomonadota</taxon>
        <taxon>Gammaproteobacteria</taxon>
        <taxon>Oceanospirillales</taxon>
        <taxon>Hahellaceae</taxon>
        <taxon>Hahella</taxon>
    </lineage>
</organism>
<accession>Q2SL43</accession>
<reference evidence="2 3" key="1">
    <citation type="journal article" date="2005" name="Nucleic Acids Res.">
        <title>Genomic blueprint of Hahella chejuensis, a marine microbe producing an algicidal agent.</title>
        <authorList>
            <person name="Jeong H."/>
            <person name="Yim J.H."/>
            <person name="Lee C."/>
            <person name="Choi S.-H."/>
            <person name="Park Y.K."/>
            <person name="Yoon S.H."/>
            <person name="Hur C.-G."/>
            <person name="Kang H.-Y."/>
            <person name="Kim D."/>
            <person name="Lee H.H."/>
            <person name="Park K.H."/>
            <person name="Park S.-H."/>
            <person name="Park H.-S."/>
            <person name="Lee H.K."/>
            <person name="Oh T.K."/>
            <person name="Kim J.F."/>
        </authorList>
    </citation>
    <scope>NUCLEOTIDE SEQUENCE [LARGE SCALE GENOMIC DNA]</scope>
    <source>
        <strain evidence="2 3">KCTC 2396</strain>
    </source>
</reference>
<dbReference type="HOGENOM" id="CLU_1803471_0_0_6"/>
<evidence type="ECO:0000313" key="2">
    <source>
        <dbReference type="EMBL" id="ABC28631.1"/>
    </source>
</evidence>
<protein>
    <submittedName>
        <fullName evidence="2">Uncharacterized protein</fullName>
    </submittedName>
</protein>
<keyword evidence="1" id="KW-1133">Transmembrane helix</keyword>
<feature type="transmembrane region" description="Helical" evidence="1">
    <location>
        <begin position="12"/>
        <end position="35"/>
    </location>
</feature>
<dbReference type="KEGG" id="hch:HCH_01787"/>
<gene>
    <name evidence="2" type="ordered locus">HCH_01787</name>
</gene>
<keyword evidence="1" id="KW-0812">Transmembrane</keyword>
<dbReference type="Proteomes" id="UP000000238">
    <property type="component" value="Chromosome"/>
</dbReference>
<proteinExistence type="predicted"/>
<dbReference type="RefSeq" id="WP_011395703.1">
    <property type="nucleotide sequence ID" value="NC_007645.1"/>
</dbReference>
<evidence type="ECO:0000313" key="3">
    <source>
        <dbReference type="Proteomes" id="UP000000238"/>
    </source>
</evidence>
<dbReference type="EMBL" id="CP000155">
    <property type="protein sequence ID" value="ABC28631.1"/>
    <property type="molecule type" value="Genomic_DNA"/>
</dbReference>
<evidence type="ECO:0000256" key="1">
    <source>
        <dbReference type="SAM" id="Phobius"/>
    </source>
</evidence>
<feature type="transmembrane region" description="Helical" evidence="1">
    <location>
        <begin position="41"/>
        <end position="63"/>
    </location>
</feature>
<dbReference type="InterPro" id="IPR009883">
    <property type="entry name" value="YgfX"/>
</dbReference>
<name>Q2SL43_HAHCH</name>
<sequence>MFNQATIELRPSLQLTLFFTVFFGLIGAVLLALTMPSWLKLSLSALLGAHFVFTVGQYALLAWPTSVIKIRYEKNSDEDVKVRLFKRNQRELETRLHGDTCVTPIITLLVCRTGWRDLVFLVRDNCDPDAFRRFRVCLRFARN</sequence>
<dbReference type="AlphaFoldDB" id="Q2SL43"/>
<keyword evidence="1" id="KW-0472">Membrane</keyword>
<dbReference type="OrthoDB" id="6198147at2"/>